<dbReference type="InterPro" id="IPR046960">
    <property type="entry name" value="PPR_At4g14850-like_plant"/>
</dbReference>
<dbReference type="GO" id="GO:0003723">
    <property type="term" value="F:RNA binding"/>
    <property type="evidence" value="ECO:0007669"/>
    <property type="project" value="InterPro"/>
</dbReference>
<gene>
    <name evidence="4" type="ORF">ZEAMMB73_Zm00001d013488</name>
</gene>
<dbReference type="Pfam" id="PF13041">
    <property type="entry name" value="PPR_2"/>
    <property type="match status" value="4"/>
</dbReference>
<dbReference type="PROSITE" id="PS51375">
    <property type="entry name" value="PPR"/>
    <property type="match status" value="8"/>
</dbReference>
<dbReference type="InParanoid" id="A0A1D6GJX6"/>
<feature type="repeat" description="PPR" evidence="3">
    <location>
        <begin position="498"/>
        <end position="532"/>
    </location>
</feature>
<dbReference type="FunFam" id="1.25.40.10:FF:001542">
    <property type="entry name" value="Pentatricopeptide repeat protein PPR868-14"/>
    <property type="match status" value="1"/>
</dbReference>
<organism evidence="4">
    <name type="scientific">Zea mays</name>
    <name type="common">Maize</name>
    <dbReference type="NCBI Taxonomy" id="4577"/>
    <lineage>
        <taxon>Eukaryota</taxon>
        <taxon>Viridiplantae</taxon>
        <taxon>Streptophyta</taxon>
        <taxon>Embryophyta</taxon>
        <taxon>Tracheophyta</taxon>
        <taxon>Spermatophyta</taxon>
        <taxon>Magnoliopsida</taxon>
        <taxon>Liliopsida</taxon>
        <taxon>Poales</taxon>
        <taxon>Poaceae</taxon>
        <taxon>PACMAD clade</taxon>
        <taxon>Panicoideae</taxon>
        <taxon>Andropogonodae</taxon>
        <taxon>Andropogoneae</taxon>
        <taxon>Tripsacinae</taxon>
        <taxon>Zea</taxon>
    </lineage>
</organism>
<dbReference type="SMR" id="A0A1D6GJX6"/>
<feature type="repeat" description="PPR" evidence="3">
    <location>
        <begin position="265"/>
        <end position="299"/>
    </location>
</feature>
<dbReference type="SUPFAM" id="SSF48452">
    <property type="entry name" value="TPR-like"/>
    <property type="match status" value="1"/>
</dbReference>
<dbReference type="AlphaFoldDB" id="A0A1D6GJX6"/>
<dbReference type="Pfam" id="PF01535">
    <property type="entry name" value="PPR"/>
    <property type="match status" value="6"/>
</dbReference>
<feature type="repeat" description="PPR" evidence="3">
    <location>
        <begin position="70"/>
        <end position="104"/>
    </location>
</feature>
<protein>
    <submittedName>
        <fullName evidence="4">Pentatricopeptide repeat protein PPR868-14</fullName>
    </submittedName>
</protein>
<name>A0A1D6GJX6_MAIZE</name>
<feature type="repeat" description="PPR" evidence="3">
    <location>
        <begin position="366"/>
        <end position="396"/>
    </location>
</feature>
<dbReference type="FunFam" id="1.25.40.10:FF:000090">
    <property type="entry name" value="Pentatricopeptide repeat-containing protein, chloroplastic"/>
    <property type="match status" value="1"/>
</dbReference>
<dbReference type="InterPro" id="IPR011990">
    <property type="entry name" value="TPR-like_helical_dom_sf"/>
</dbReference>
<dbReference type="InterPro" id="IPR046848">
    <property type="entry name" value="E_motif"/>
</dbReference>
<proteinExistence type="predicted"/>
<evidence type="ECO:0000256" key="3">
    <source>
        <dbReference type="PROSITE-ProRule" id="PRU00708"/>
    </source>
</evidence>
<dbReference type="eggNOG" id="KOG4197">
    <property type="taxonomic scope" value="Eukaryota"/>
</dbReference>
<dbReference type="GO" id="GO:0009451">
    <property type="term" value="P:RNA modification"/>
    <property type="evidence" value="ECO:0007669"/>
    <property type="project" value="InterPro"/>
</dbReference>
<evidence type="ECO:0000313" key="4">
    <source>
        <dbReference type="EMBL" id="AQK63662.1"/>
    </source>
</evidence>
<dbReference type="NCBIfam" id="TIGR00756">
    <property type="entry name" value="PPR"/>
    <property type="match status" value="7"/>
</dbReference>
<dbReference type="Pfam" id="PF20431">
    <property type="entry name" value="E_motif"/>
    <property type="match status" value="1"/>
</dbReference>
<dbReference type="OMA" id="PNKSCFA"/>
<dbReference type="FunFam" id="1.25.40.10:FF:000442">
    <property type="entry name" value="Pentatricopeptide repeat-containing protein At3g49710"/>
    <property type="match status" value="1"/>
</dbReference>
<dbReference type="PANTHER" id="PTHR47926:SF419">
    <property type="entry name" value="(WILD MALAYSIAN BANANA) HYPOTHETICAL PROTEIN"/>
    <property type="match status" value="1"/>
</dbReference>
<sequence length="710" mass="78287">MSATSTTMPSYAPSSGCLPLVLSLHAHALRSGLATDRSVASNLLTAYAAFARAGDRDQAFRDCVAADAASSFTYDFMVSEHVKAGDIASARRLFYGMPEKSVVSYTTMVDALMKRGSVRDAVELYERCPLHSVAFFTAMISGFVRNELHKDAFTVFRKMLTCSVRPNVVTLICVIKACVGAGEFDLAMGVVGLAVKCNLFEKSIEVHNSLITLYLRMGDAAAARRVFDDMEVRDVVSWTALLDVYADLGDLDGARRVLDAMPARNEVSWGTLIARHEQKGDTAEALKLYSQMLADGCRPNISCFSSVLSACATLQDLRGGTRIHANALKMGSSTNLFVSSSLIDMYCKCKQCTYAQRVFNSLPEKNTVCWNSLISGYSWNGKMVEAEGLFNKMPARNSVSWNTMISGYAENRRFGDALNYFYAMLASGHIPGEITLSSVLLACANLCSLEMGRMVHAEIVKLGIEDNIFMGTALCDMYAKSGDLDSSRRVFYQMPEKNNITWTAMVQGLAENGFAEESISLFEDMIENGIAPNEHTFLAILFACSHCGLVEQAIHYFETMQAHGIPPKSKHYTCMVDVLARAGCLPEAEELLMKVSSELDTSSWSSLLSACSTYRNKEIGERAAKKLHELEKDNTAGYVLLSNMYASCGKWKDAAETRILMQGASLKKDAGCSWLQLRGQYHAFFSWKEKHPLSLEIYEILDLLMLELTT</sequence>
<feature type="repeat" description="PPR" evidence="3">
    <location>
        <begin position="397"/>
        <end position="431"/>
    </location>
</feature>
<evidence type="ECO:0000256" key="2">
    <source>
        <dbReference type="ARBA" id="ARBA00022946"/>
    </source>
</evidence>
<feature type="repeat" description="PPR" evidence="3">
    <location>
        <begin position="234"/>
        <end position="264"/>
    </location>
</feature>
<dbReference type="Gene3D" id="1.25.40.10">
    <property type="entry name" value="Tetratricopeptide repeat domain"/>
    <property type="match status" value="5"/>
</dbReference>
<keyword evidence="2" id="KW-0809">Transit peptide</keyword>
<reference evidence="4" key="1">
    <citation type="submission" date="2015-12" db="EMBL/GenBank/DDBJ databases">
        <title>Update maize B73 reference genome by single molecule sequencing technologies.</title>
        <authorList>
            <consortium name="Maize Genome Sequencing Project"/>
            <person name="Ware D."/>
        </authorList>
    </citation>
    <scope>NUCLEOTIDE SEQUENCE</scope>
    <source>
        <tissue evidence="4">Seedling</tissue>
    </source>
</reference>
<feature type="repeat" description="PPR" evidence="3">
    <location>
        <begin position="533"/>
        <end position="567"/>
    </location>
</feature>
<dbReference type="EMBL" id="CM000781">
    <property type="protein sequence ID" value="AQK63662.1"/>
    <property type="molecule type" value="Genomic_DNA"/>
</dbReference>
<evidence type="ECO:0000256" key="1">
    <source>
        <dbReference type="ARBA" id="ARBA00022737"/>
    </source>
</evidence>
<keyword evidence="1" id="KW-0677">Repeat</keyword>
<feature type="repeat" description="PPR" evidence="3">
    <location>
        <begin position="132"/>
        <end position="166"/>
    </location>
</feature>
<accession>A0A1D6GJX6</accession>
<dbReference type="InterPro" id="IPR002885">
    <property type="entry name" value="PPR_rpt"/>
</dbReference>
<dbReference type="ExpressionAtlas" id="A0A1D6GJX6">
    <property type="expression patterns" value="baseline and differential"/>
</dbReference>
<dbReference type="PANTHER" id="PTHR47926">
    <property type="entry name" value="PENTATRICOPEPTIDE REPEAT-CONTAINING PROTEIN"/>
    <property type="match status" value="1"/>
</dbReference>
<dbReference type="PaxDb" id="4577-GRMZM2G102692_P01"/>